<dbReference type="InterPro" id="IPR036249">
    <property type="entry name" value="Thioredoxin-like_sf"/>
</dbReference>
<dbReference type="Pfam" id="PF13098">
    <property type="entry name" value="Thioredoxin_2"/>
    <property type="match status" value="1"/>
</dbReference>
<dbReference type="OrthoDB" id="9811036at2"/>
<evidence type="ECO:0000259" key="2">
    <source>
        <dbReference type="PROSITE" id="PS51352"/>
    </source>
</evidence>
<organism evidence="3 4">
    <name type="scientific">Varunaivibrio sulfuroxidans</name>
    <dbReference type="NCBI Taxonomy" id="1773489"/>
    <lineage>
        <taxon>Bacteria</taxon>
        <taxon>Pseudomonadati</taxon>
        <taxon>Pseudomonadota</taxon>
        <taxon>Alphaproteobacteria</taxon>
        <taxon>Rhodospirillales</taxon>
        <taxon>Magnetovibrionaceae</taxon>
        <taxon>Varunaivibrio</taxon>
    </lineage>
</organism>
<comment type="function">
    <text evidence="1">May be required for disulfide bond formation in some proteins.</text>
</comment>
<comment type="caution">
    <text evidence="3">The sequence shown here is derived from an EMBL/GenBank/DDBJ whole genome shotgun (WGS) entry which is preliminary data.</text>
</comment>
<dbReference type="AlphaFoldDB" id="A0A4R3JE30"/>
<dbReference type="InterPro" id="IPR012336">
    <property type="entry name" value="Thioredoxin-like_fold"/>
</dbReference>
<dbReference type="Gene3D" id="3.40.30.10">
    <property type="entry name" value="Glutaredoxin"/>
    <property type="match status" value="1"/>
</dbReference>
<dbReference type="PROSITE" id="PS51352">
    <property type="entry name" value="THIOREDOXIN_2"/>
    <property type="match status" value="1"/>
</dbReference>
<dbReference type="EMBL" id="SLZW01000002">
    <property type="protein sequence ID" value="TCS64329.1"/>
    <property type="molecule type" value="Genomic_DNA"/>
</dbReference>
<keyword evidence="4" id="KW-1185">Reference proteome</keyword>
<reference evidence="3 4" key="1">
    <citation type="submission" date="2019-03" db="EMBL/GenBank/DDBJ databases">
        <title>Genomic Encyclopedia of Type Strains, Phase IV (KMG-IV): sequencing the most valuable type-strain genomes for metagenomic binning, comparative biology and taxonomic classification.</title>
        <authorList>
            <person name="Goeker M."/>
        </authorList>
    </citation>
    <scope>NUCLEOTIDE SEQUENCE [LARGE SCALE GENOMIC DNA]</scope>
    <source>
        <strain evidence="3 4">DSM 101688</strain>
    </source>
</reference>
<evidence type="ECO:0000313" key="3">
    <source>
        <dbReference type="EMBL" id="TCS64329.1"/>
    </source>
</evidence>
<dbReference type="RefSeq" id="WP_132938273.1">
    <property type="nucleotide sequence ID" value="NZ_CP119676.1"/>
</dbReference>
<dbReference type="InterPro" id="IPR013766">
    <property type="entry name" value="Thioredoxin_domain"/>
</dbReference>
<proteinExistence type="predicted"/>
<feature type="domain" description="Thioredoxin" evidence="2">
    <location>
        <begin position="35"/>
        <end position="185"/>
    </location>
</feature>
<evidence type="ECO:0000313" key="4">
    <source>
        <dbReference type="Proteomes" id="UP000295304"/>
    </source>
</evidence>
<gene>
    <name evidence="3" type="ORF">EDD55_102372</name>
</gene>
<evidence type="ECO:0000256" key="1">
    <source>
        <dbReference type="ARBA" id="ARBA00003565"/>
    </source>
</evidence>
<dbReference type="SUPFAM" id="SSF52833">
    <property type="entry name" value="Thioredoxin-like"/>
    <property type="match status" value="1"/>
</dbReference>
<accession>A0A4R3JE30</accession>
<sequence length="211" mass="23502">METKEMKLITSQHSSAALSVILSIVVFALTLGLAPSPTRAAPAAPEAMKMIDGIHVESWMVSPDKNIDLAQALKAASLAGKIFVVLYEQPGCPFCARLHKEDFRDPKIVDLMKRKFSVVQVDMRSDRTMRDFTGTTLSQHDFSARNRVNGTPTTIFYAPDASEIYRMPGFLPPLHYFAALQYVNKHGPQQGLGLRAWIQKNLDFLEKSYGS</sequence>
<dbReference type="CDD" id="cd02951">
    <property type="entry name" value="SoxW"/>
    <property type="match status" value="1"/>
</dbReference>
<protein>
    <submittedName>
        <fullName evidence="3">Thioredoxin-like protein</fullName>
    </submittedName>
</protein>
<dbReference type="Proteomes" id="UP000295304">
    <property type="component" value="Unassembled WGS sequence"/>
</dbReference>
<name>A0A4R3JE30_9PROT</name>
<dbReference type="InterPro" id="IPR041737">
    <property type="entry name" value="SoxW"/>
</dbReference>